<comment type="caution">
    <text evidence="1">The sequence shown here is derived from an EMBL/GenBank/DDBJ whole genome shotgun (WGS) entry which is preliminary data.</text>
</comment>
<protein>
    <submittedName>
        <fullName evidence="1">Uncharacterized protein</fullName>
    </submittedName>
</protein>
<sequence>MLQMDLIRENALTAVEELEEGLRQPLTPLQREELLTRLSTYRRIAAISALLAEGDVPVFRHDLRLSATARRELLLSSPESAAPSRFRCASRVEPLFDALAAGEIGLVRDIAQYSPHRWVVDEEFEDDFRYADFLREHLLAGAKTPSPGEERALAAFQKCSGDSGSPRIAVCEAISNRDQDAFDAALEDLLVERAAEFRNAGPPLHPQRFHTERHVFIEGLALLRLAEDRGLSTQPEYRMMPGLARR</sequence>
<dbReference type="InterPro" id="IPR029074">
    <property type="entry name" value="Imm49"/>
</dbReference>
<dbReference type="Pfam" id="PF15575">
    <property type="entry name" value="Imm49"/>
    <property type="match status" value="1"/>
</dbReference>
<reference evidence="1 2" key="2">
    <citation type="submission" date="2016-12" db="EMBL/GenBank/DDBJ databases">
        <title>Draft Genome Sequence of Cystobacter ferrugineus Strain Cbfe23.</title>
        <authorList>
            <person name="Akbar S."/>
            <person name="Dowd S.E."/>
            <person name="Stevens D.C."/>
        </authorList>
    </citation>
    <scope>NUCLEOTIDE SEQUENCE [LARGE SCALE GENOMIC DNA]</scope>
    <source>
        <strain evidence="1 2">Cbfe23</strain>
    </source>
</reference>
<reference evidence="2" key="1">
    <citation type="submission" date="2016-11" db="EMBL/GenBank/DDBJ databases">
        <authorList>
            <person name="Shukria A."/>
            <person name="Stevens D.C."/>
        </authorList>
    </citation>
    <scope>NUCLEOTIDE SEQUENCE [LARGE SCALE GENOMIC DNA]</scope>
    <source>
        <strain evidence="2">Cbfe23</strain>
    </source>
</reference>
<keyword evidence="2" id="KW-1185">Reference proteome</keyword>
<dbReference type="OrthoDB" id="5384442at2"/>
<proteinExistence type="predicted"/>
<evidence type="ECO:0000313" key="2">
    <source>
        <dbReference type="Proteomes" id="UP000182229"/>
    </source>
</evidence>
<evidence type="ECO:0000313" key="1">
    <source>
        <dbReference type="EMBL" id="OJH34181.1"/>
    </source>
</evidence>
<organism evidence="1 2">
    <name type="scientific">Cystobacter ferrugineus</name>
    <dbReference type="NCBI Taxonomy" id="83449"/>
    <lineage>
        <taxon>Bacteria</taxon>
        <taxon>Pseudomonadati</taxon>
        <taxon>Myxococcota</taxon>
        <taxon>Myxococcia</taxon>
        <taxon>Myxococcales</taxon>
        <taxon>Cystobacterineae</taxon>
        <taxon>Archangiaceae</taxon>
        <taxon>Cystobacter</taxon>
    </lineage>
</organism>
<name>A0A1L9AVZ5_9BACT</name>
<accession>A0A1L9AVZ5</accession>
<dbReference type="RefSeq" id="WP_071904701.1">
    <property type="nucleotide sequence ID" value="NZ_MPIN01000021.1"/>
</dbReference>
<dbReference type="EMBL" id="MPIN01000021">
    <property type="protein sequence ID" value="OJH34181.1"/>
    <property type="molecule type" value="Genomic_DNA"/>
</dbReference>
<dbReference type="Proteomes" id="UP000182229">
    <property type="component" value="Unassembled WGS sequence"/>
</dbReference>
<gene>
    <name evidence="1" type="ORF">BON30_44460</name>
</gene>
<dbReference type="AlphaFoldDB" id="A0A1L9AVZ5"/>
<dbReference type="STRING" id="83449.BON30_44460"/>